<name>A0AAY5F4B0_ELEEL</name>
<protein>
    <submittedName>
        <fullName evidence="1">Uncharacterized protein</fullName>
    </submittedName>
</protein>
<evidence type="ECO:0000313" key="2">
    <source>
        <dbReference type="Proteomes" id="UP000314983"/>
    </source>
</evidence>
<dbReference type="Proteomes" id="UP000314983">
    <property type="component" value="Chromosome 1"/>
</dbReference>
<evidence type="ECO:0000313" key="1">
    <source>
        <dbReference type="Ensembl" id="ENSEEEP00000063888.1"/>
    </source>
</evidence>
<reference evidence="1 2" key="1">
    <citation type="submission" date="2020-05" db="EMBL/GenBank/DDBJ databases">
        <title>Electrophorus electricus (electric eel) genome, fEleEle1, primary haplotype.</title>
        <authorList>
            <person name="Myers G."/>
            <person name="Meyer A."/>
            <person name="Fedrigo O."/>
            <person name="Formenti G."/>
            <person name="Rhie A."/>
            <person name="Tracey A."/>
            <person name="Sims Y."/>
            <person name="Jarvis E.D."/>
        </authorList>
    </citation>
    <scope>NUCLEOTIDE SEQUENCE [LARGE SCALE GENOMIC DNA]</scope>
</reference>
<reference evidence="1" key="3">
    <citation type="submission" date="2025-09" db="UniProtKB">
        <authorList>
            <consortium name="Ensembl"/>
        </authorList>
    </citation>
    <scope>IDENTIFICATION</scope>
</reference>
<proteinExistence type="predicted"/>
<sequence length="106" mass="11735">IFIPYSPSSDMSNYITIMNIIVSCCARLYPSLVLLSSGVSWSKVLASSLPKKASWSYWTRLHTARKVTTNSLSTPTLNKKPIKTILTISYTQFNGENKASSLGKTK</sequence>
<organism evidence="1 2">
    <name type="scientific">Electrophorus electricus</name>
    <name type="common">Electric eel</name>
    <name type="synonym">Gymnotus electricus</name>
    <dbReference type="NCBI Taxonomy" id="8005"/>
    <lineage>
        <taxon>Eukaryota</taxon>
        <taxon>Metazoa</taxon>
        <taxon>Chordata</taxon>
        <taxon>Craniata</taxon>
        <taxon>Vertebrata</taxon>
        <taxon>Euteleostomi</taxon>
        <taxon>Actinopterygii</taxon>
        <taxon>Neopterygii</taxon>
        <taxon>Teleostei</taxon>
        <taxon>Ostariophysi</taxon>
        <taxon>Gymnotiformes</taxon>
        <taxon>Gymnotoidei</taxon>
        <taxon>Gymnotidae</taxon>
        <taxon>Electrophorus</taxon>
    </lineage>
</organism>
<keyword evidence="2" id="KW-1185">Reference proteome</keyword>
<dbReference type="Ensembl" id="ENSEEET00000064249.1">
    <property type="protein sequence ID" value="ENSEEEP00000063888.1"/>
    <property type="gene ID" value="ENSEEEG00000028645.1"/>
</dbReference>
<dbReference type="AlphaFoldDB" id="A0AAY5F4B0"/>
<reference evidence="1" key="2">
    <citation type="submission" date="2025-08" db="UniProtKB">
        <authorList>
            <consortium name="Ensembl"/>
        </authorList>
    </citation>
    <scope>IDENTIFICATION</scope>
</reference>
<accession>A0AAY5F4B0</accession>